<evidence type="ECO:0000313" key="3">
    <source>
        <dbReference type="Proteomes" id="UP001202328"/>
    </source>
</evidence>
<reference evidence="2" key="1">
    <citation type="submission" date="2022-04" db="EMBL/GenBank/DDBJ databases">
        <title>A functionally conserved STORR gene fusion in Papaver species that diverged 16.8 million years ago.</title>
        <authorList>
            <person name="Catania T."/>
        </authorList>
    </citation>
    <scope>NUCLEOTIDE SEQUENCE</scope>
    <source>
        <strain evidence="2">S-188037</strain>
    </source>
</reference>
<dbReference type="Proteomes" id="UP001202328">
    <property type="component" value="Unassembled WGS sequence"/>
</dbReference>
<accession>A0AAD4S0P9</accession>
<evidence type="ECO:0000313" key="2">
    <source>
        <dbReference type="EMBL" id="KAI3849732.1"/>
    </source>
</evidence>
<proteinExistence type="predicted"/>
<protein>
    <submittedName>
        <fullName evidence="2">Uncharacterized protein</fullName>
    </submittedName>
</protein>
<organism evidence="2 3">
    <name type="scientific">Papaver atlanticum</name>
    <dbReference type="NCBI Taxonomy" id="357466"/>
    <lineage>
        <taxon>Eukaryota</taxon>
        <taxon>Viridiplantae</taxon>
        <taxon>Streptophyta</taxon>
        <taxon>Embryophyta</taxon>
        <taxon>Tracheophyta</taxon>
        <taxon>Spermatophyta</taxon>
        <taxon>Magnoliopsida</taxon>
        <taxon>Ranunculales</taxon>
        <taxon>Papaveraceae</taxon>
        <taxon>Papaveroideae</taxon>
        <taxon>Papaver</taxon>
    </lineage>
</organism>
<sequence>MEMSREEDDKRQYQCLRKYEAIVKQVCGSSVFRFDELIDMMNARTRPPKRRRVSSSSRGSVSASAASTTAAPTSVQPGMDDLFVQTITRFLDELNTTASASNSTNHELHD</sequence>
<name>A0AAD4S0P9_9MAGN</name>
<feature type="region of interest" description="Disordered" evidence="1">
    <location>
        <begin position="42"/>
        <end position="78"/>
    </location>
</feature>
<dbReference type="EMBL" id="JAJJMB010016078">
    <property type="protein sequence ID" value="KAI3849732.1"/>
    <property type="molecule type" value="Genomic_DNA"/>
</dbReference>
<feature type="compositionally biased region" description="Low complexity" evidence="1">
    <location>
        <begin position="54"/>
        <end position="75"/>
    </location>
</feature>
<evidence type="ECO:0000256" key="1">
    <source>
        <dbReference type="SAM" id="MobiDB-lite"/>
    </source>
</evidence>
<gene>
    <name evidence="2" type="ORF">MKW98_026646</name>
</gene>
<dbReference type="AlphaFoldDB" id="A0AAD4S0P9"/>
<comment type="caution">
    <text evidence="2">The sequence shown here is derived from an EMBL/GenBank/DDBJ whole genome shotgun (WGS) entry which is preliminary data.</text>
</comment>
<keyword evidence="3" id="KW-1185">Reference proteome</keyword>